<dbReference type="SUPFAM" id="SSF74650">
    <property type="entry name" value="Galactose mutarotase-like"/>
    <property type="match status" value="1"/>
</dbReference>
<dbReference type="Gene3D" id="2.60.40.1180">
    <property type="entry name" value="Golgi alpha-mannosidase II"/>
    <property type="match status" value="2"/>
</dbReference>
<sequence>MSVDSRDSSYRYVPVDGFNPNSATGWTSFGNVSQCLYDKGDGIFTLTGTGSGGGQPPELKIYVLGPAAFRVRFNPQNDYSMDGSFAVVNKDLGAPAVNILQNDSVKLSVDLGALRLDVLFQPFTVQVYWKSHLISSDVAPGLIYVANGGNAVANFKTYPANANYFGAGEKGGNDLRLNEAALTFFNYDNFKYCGQNTDDPPAPNGDGFLRVIPYNSNYNDPTVQPGPLNWSEPLYNSIPFFLEDNPNPLDQGGHPTGAPYAYGILLDNESQSYMNFGASSSYNGNMYGKYFFGALYGEIDYYFMAGDAAPDVLRQYSTLVGPAALAPMWALGNHQGCYGYYDQGRVLNAIQQYRASNIPLDGMHIDVDFQNNYRTFTASQMKFPNGGADCFSQAAAMGVKCSTNITGIVTIQPLDENGNATPYSVLQSGLAINAFVQDNRAEGQGPAYPKPFVTNESYGVNYGFNPYPSPGAPYNPGPGTALGTYGYYADLGQLQFRDWWGEQYKPLLDAGLEMVWQDMTDPATQPSVGDSAPYKTLPLNVLMFDYTQNKMVPSAEIHNVFALNLISATHTGMIRLRKAAGVDKRPFIIARGGYAGVHRYAASWTGDSASDWNFLSILIPEILNFGLSGQPMSGADIGGFATSSAGGSANGTGPNGVTNPDLMARWTTVSAFIGWCRNHYDGYNKQYQEPYAYPDPCQSACRKYIEIRYKLLQLFYDMLYQCTQTGLPICRPLFLTDRQDPGVYQEAFLNTQFMVGNDLLIAPIIQQSWNRNVYLPAGSDWFAYQDAQAPLPQKNAGGQSFNWYAPLDLVPMYVRAGSILPRRELEQYVGQLPLCPLTFECYPGPDRDYTLYLDDKIGTGYQEGKYRLTTIAQKTVPSVRTVTITRTYDQFTPKETFFYVSLLQTTHPASVTVNGTAVPDLTSSNDQAGASALAASNVNAFYFNVSLQTVFVKVFDTASVLTAVANF</sequence>
<evidence type="ECO:0000256" key="1">
    <source>
        <dbReference type="ARBA" id="ARBA00007806"/>
    </source>
</evidence>
<dbReference type="RefSeq" id="WP_147648007.1">
    <property type="nucleotide sequence ID" value="NZ_CP042806.1"/>
</dbReference>
<name>A0A5B9EAK6_9BACT</name>
<dbReference type="Proteomes" id="UP000321820">
    <property type="component" value="Chromosome"/>
</dbReference>
<dbReference type="InterPro" id="IPR025887">
    <property type="entry name" value="Glyco_hydro_31_N_dom"/>
</dbReference>
<dbReference type="EMBL" id="CP042806">
    <property type="protein sequence ID" value="QEE28809.1"/>
    <property type="molecule type" value="Genomic_DNA"/>
</dbReference>
<accession>A0A5B9EAK6</accession>
<dbReference type="PANTHER" id="PTHR22762:SF120">
    <property type="entry name" value="HETEROGLYCAN GLUCOSIDASE 1"/>
    <property type="match status" value="1"/>
</dbReference>
<dbReference type="InterPro" id="IPR048395">
    <property type="entry name" value="Glyco_hydro_31_C"/>
</dbReference>
<feature type="domain" description="Glycosyl hydrolase family 31 C-terminal" evidence="6">
    <location>
        <begin position="726"/>
        <end position="820"/>
    </location>
</feature>
<comment type="similarity">
    <text evidence="1 2">Belongs to the glycosyl hydrolase 31 family.</text>
</comment>
<dbReference type="GO" id="GO:0004553">
    <property type="term" value="F:hydrolase activity, hydrolyzing O-glycosyl compounds"/>
    <property type="evidence" value="ECO:0007669"/>
    <property type="project" value="InterPro"/>
</dbReference>
<dbReference type="Gene3D" id="2.60.40.1760">
    <property type="entry name" value="glycosyl hydrolase (family 31)"/>
    <property type="match status" value="1"/>
</dbReference>
<organism evidence="7 8">
    <name type="scientific">Terriglobus albidus</name>
    <dbReference type="NCBI Taxonomy" id="1592106"/>
    <lineage>
        <taxon>Bacteria</taxon>
        <taxon>Pseudomonadati</taxon>
        <taxon>Acidobacteriota</taxon>
        <taxon>Terriglobia</taxon>
        <taxon>Terriglobales</taxon>
        <taxon>Acidobacteriaceae</taxon>
        <taxon>Terriglobus</taxon>
    </lineage>
</organism>
<dbReference type="PANTHER" id="PTHR22762">
    <property type="entry name" value="ALPHA-GLUCOSIDASE"/>
    <property type="match status" value="1"/>
</dbReference>
<dbReference type="Gene3D" id="3.20.20.80">
    <property type="entry name" value="Glycosidases"/>
    <property type="match status" value="1"/>
</dbReference>
<feature type="domain" description="Glycoside hydrolase family 31 TIM barrel" evidence="3">
    <location>
        <begin position="324"/>
        <end position="717"/>
    </location>
</feature>
<dbReference type="InterPro" id="IPR000322">
    <property type="entry name" value="Glyco_hydro_31_TIM"/>
</dbReference>
<evidence type="ECO:0000313" key="8">
    <source>
        <dbReference type="Proteomes" id="UP000321820"/>
    </source>
</evidence>
<feature type="domain" description="Glycoside hydrolase family 31 N-terminal" evidence="4">
    <location>
        <begin position="59"/>
        <end position="198"/>
    </location>
</feature>
<dbReference type="KEGG" id="talb:FTW19_12840"/>
<dbReference type="OrthoDB" id="176168at2"/>
<dbReference type="InterPro" id="IPR033403">
    <property type="entry name" value="DUF5110"/>
</dbReference>
<evidence type="ECO:0000259" key="3">
    <source>
        <dbReference type="Pfam" id="PF01055"/>
    </source>
</evidence>
<keyword evidence="2" id="KW-0378">Hydrolase</keyword>
<dbReference type="CDD" id="cd14752">
    <property type="entry name" value="GH31_N"/>
    <property type="match status" value="1"/>
</dbReference>
<dbReference type="GO" id="GO:0030246">
    <property type="term" value="F:carbohydrate binding"/>
    <property type="evidence" value="ECO:0007669"/>
    <property type="project" value="InterPro"/>
</dbReference>
<evidence type="ECO:0000259" key="4">
    <source>
        <dbReference type="Pfam" id="PF13802"/>
    </source>
</evidence>
<dbReference type="GO" id="GO:0005975">
    <property type="term" value="P:carbohydrate metabolic process"/>
    <property type="evidence" value="ECO:0007669"/>
    <property type="project" value="InterPro"/>
</dbReference>
<feature type="domain" description="DUF5110" evidence="5">
    <location>
        <begin position="836"/>
        <end position="894"/>
    </location>
</feature>
<dbReference type="AlphaFoldDB" id="A0A5B9EAK6"/>
<reference evidence="7 8" key="1">
    <citation type="submission" date="2019-08" db="EMBL/GenBank/DDBJ databases">
        <title>Complete genome sequence of Terriglobus albidus strain ORNL.</title>
        <authorList>
            <person name="Podar M."/>
        </authorList>
    </citation>
    <scope>NUCLEOTIDE SEQUENCE [LARGE SCALE GENOMIC DNA]</scope>
    <source>
        <strain evidence="7 8">ORNL</strain>
    </source>
</reference>
<dbReference type="InterPro" id="IPR013780">
    <property type="entry name" value="Glyco_hydro_b"/>
</dbReference>
<protein>
    <submittedName>
        <fullName evidence="7">DUF5110 domain-containing protein</fullName>
    </submittedName>
</protein>
<keyword evidence="8" id="KW-1185">Reference proteome</keyword>
<evidence type="ECO:0000313" key="7">
    <source>
        <dbReference type="EMBL" id="QEE28809.1"/>
    </source>
</evidence>
<proteinExistence type="inferred from homology"/>
<evidence type="ECO:0000256" key="2">
    <source>
        <dbReference type="RuleBase" id="RU361185"/>
    </source>
</evidence>
<dbReference type="Pfam" id="PF13802">
    <property type="entry name" value="Gal_mutarotas_2"/>
    <property type="match status" value="1"/>
</dbReference>
<dbReference type="Pfam" id="PF17137">
    <property type="entry name" value="DUF5110"/>
    <property type="match status" value="1"/>
</dbReference>
<dbReference type="Pfam" id="PF21365">
    <property type="entry name" value="Glyco_hydro_31_3rd"/>
    <property type="match status" value="1"/>
</dbReference>
<dbReference type="Pfam" id="PF01055">
    <property type="entry name" value="Glyco_hydro_31_2nd"/>
    <property type="match status" value="1"/>
</dbReference>
<evidence type="ECO:0000259" key="6">
    <source>
        <dbReference type="Pfam" id="PF21365"/>
    </source>
</evidence>
<keyword evidence="2" id="KW-0326">Glycosidase</keyword>
<dbReference type="InterPro" id="IPR011013">
    <property type="entry name" value="Gal_mutarotase_sf_dom"/>
</dbReference>
<evidence type="ECO:0000259" key="5">
    <source>
        <dbReference type="Pfam" id="PF17137"/>
    </source>
</evidence>
<dbReference type="SUPFAM" id="SSF51445">
    <property type="entry name" value="(Trans)glycosidases"/>
    <property type="match status" value="1"/>
</dbReference>
<dbReference type="InterPro" id="IPR017853">
    <property type="entry name" value="GH"/>
</dbReference>
<gene>
    <name evidence="7" type="ORF">FTW19_12840</name>
</gene>
<dbReference type="SUPFAM" id="SSF51011">
    <property type="entry name" value="Glycosyl hydrolase domain"/>
    <property type="match status" value="1"/>
</dbReference>